<keyword evidence="3" id="KW-0677">Repeat</keyword>
<dbReference type="PROSITE" id="PS50923">
    <property type="entry name" value="SUSHI"/>
    <property type="match status" value="2"/>
</dbReference>
<gene>
    <name evidence="10" type="ORF">PMEA_00027918</name>
</gene>
<dbReference type="InterPro" id="IPR003410">
    <property type="entry name" value="HYR_dom"/>
</dbReference>
<dbReference type="Gene3D" id="2.10.25.10">
    <property type="entry name" value="Laminin"/>
    <property type="match status" value="1"/>
</dbReference>
<keyword evidence="2" id="KW-0732">Signal</keyword>
<feature type="repeat" description="LDL-receptor class B" evidence="7">
    <location>
        <begin position="167"/>
        <end position="209"/>
    </location>
</feature>
<feature type="domain" description="HYR" evidence="8">
    <location>
        <begin position="605"/>
        <end position="689"/>
    </location>
</feature>
<evidence type="ECO:0000313" key="10">
    <source>
        <dbReference type="EMBL" id="CAH3155258.1"/>
    </source>
</evidence>
<dbReference type="InterPro" id="IPR000033">
    <property type="entry name" value="LDLR_classB_rpt"/>
</dbReference>
<dbReference type="Proteomes" id="UP001159428">
    <property type="component" value="Unassembled WGS sequence"/>
</dbReference>
<feature type="disulfide bond" evidence="6">
    <location>
        <begin position="719"/>
        <end position="746"/>
    </location>
</feature>
<evidence type="ECO:0000256" key="5">
    <source>
        <dbReference type="ARBA" id="ARBA00023180"/>
    </source>
</evidence>
<organism evidence="10 11">
    <name type="scientific">Pocillopora meandrina</name>
    <dbReference type="NCBI Taxonomy" id="46732"/>
    <lineage>
        <taxon>Eukaryota</taxon>
        <taxon>Metazoa</taxon>
        <taxon>Cnidaria</taxon>
        <taxon>Anthozoa</taxon>
        <taxon>Hexacorallia</taxon>
        <taxon>Scleractinia</taxon>
        <taxon>Astrocoeniina</taxon>
        <taxon>Pocilloporidae</taxon>
        <taxon>Pocillopora</taxon>
    </lineage>
</organism>
<dbReference type="PROSITE" id="PS50825">
    <property type="entry name" value="HYR"/>
    <property type="match status" value="1"/>
</dbReference>
<name>A0AAU9XSH9_9CNID</name>
<dbReference type="SMART" id="SM00032">
    <property type="entry name" value="CCP"/>
    <property type="match status" value="2"/>
</dbReference>
<keyword evidence="11" id="KW-1185">Reference proteome</keyword>
<dbReference type="SMART" id="SM00135">
    <property type="entry name" value="LY"/>
    <property type="match status" value="5"/>
</dbReference>
<protein>
    <submittedName>
        <fullName evidence="10">Uncharacterized protein</fullName>
    </submittedName>
</protein>
<proteinExistence type="predicted"/>
<comment type="caution">
    <text evidence="6">Lacks conserved residue(s) required for the propagation of feature annotation.</text>
</comment>
<dbReference type="EMBL" id="CALNXJ010000057">
    <property type="protein sequence ID" value="CAH3155258.1"/>
    <property type="molecule type" value="Genomic_DNA"/>
</dbReference>
<evidence type="ECO:0000256" key="6">
    <source>
        <dbReference type="PROSITE-ProRule" id="PRU00302"/>
    </source>
</evidence>
<keyword evidence="1" id="KW-0245">EGF-like domain</keyword>
<dbReference type="GO" id="GO:0005886">
    <property type="term" value="C:plasma membrane"/>
    <property type="evidence" value="ECO:0007669"/>
    <property type="project" value="TreeGrafter"/>
</dbReference>
<evidence type="ECO:0000256" key="1">
    <source>
        <dbReference type="ARBA" id="ARBA00022536"/>
    </source>
</evidence>
<dbReference type="Gene3D" id="2.10.70.10">
    <property type="entry name" value="Complement Module, domain 1"/>
    <property type="match status" value="2"/>
</dbReference>
<dbReference type="Gene3D" id="2.120.10.30">
    <property type="entry name" value="TolB, C-terminal domain"/>
    <property type="match status" value="2"/>
</dbReference>
<evidence type="ECO:0000259" key="8">
    <source>
        <dbReference type="PROSITE" id="PS50825"/>
    </source>
</evidence>
<feature type="domain" description="Sushi" evidence="9">
    <location>
        <begin position="495"/>
        <end position="552"/>
    </location>
</feature>
<dbReference type="SUPFAM" id="SSF57535">
    <property type="entry name" value="Complement control module/SCR domain"/>
    <property type="match status" value="2"/>
</dbReference>
<dbReference type="SUPFAM" id="SSF63825">
    <property type="entry name" value="YWTD domain"/>
    <property type="match status" value="1"/>
</dbReference>
<dbReference type="Pfam" id="PF00084">
    <property type="entry name" value="Sushi"/>
    <property type="match status" value="2"/>
</dbReference>
<evidence type="ECO:0000256" key="4">
    <source>
        <dbReference type="ARBA" id="ARBA00023157"/>
    </source>
</evidence>
<dbReference type="CDD" id="cd00033">
    <property type="entry name" value="CCP"/>
    <property type="match status" value="2"/>
</dbReference>
<sequence length="766" mass="84685">MNVVIPDLQKPMDIHVFDPSLIFSGKRPHSCSQNNGICSDLCLLKPRGYQCACPTGIVLKEDGKNCDYDLFQKTSDELFLLFAEANHGEIYKVPLAVANTPCYLLQININISTPVAVDYDPVEGKIYWTDVTLKLLARAFPNGSSVEVIAYTDVVMPDGLAVDYIERILYWTDTGTSKLEVARLDGSFRKSLITTGIENPRAIILDIPERQMYWSDWGSSPKIEQANMDGSARTVIVNSGLVWVNALALDSQNKLLYWCDAQLDKIERANFQGNNRELLLDLSSYNHHPFGLSLSGDTLYWSDWKSQSIHKYNLTSSQSDVLVYGMGRPMEVHVYDQKKTIAGGCTLWTDKVWRWNRIPFFLRTRHNRLLVKVTLTTKTLITVKTLCILLGSTSCSQLNGGCSHLCLPNPSGHQCFCPEGVQLKPGNAFICEGGKELETSTEVFFSSVFSVLTHLLSPPDILCISNLDEGAFKNEPVASLEKKNNCCLTFFFIEGYCQQLYAPPHGSLEPCSNLPGQTCEFSCNKGYILTGSTTRTCNSNGTWTGTPTQCNVIKCLTLIIPRKEALLTSSCGNTYGSNCVFGCESGYGSPDKIISGCRLQFFIFADTTPPSFNNTCPENMVVYTPECSSSAFVGWNEPTADDNSGHVIVNYPSIRPLAQLSIGVYFIIYSASDADGNRANCTFVVKVARKSCITLQPPSHGSLDLSCGFSFGSQANFTCDRGYQLIGSRERFCKEDGSWSGNTSTCNSKYMLLCESACVWSPVFCL</sequence>
<dbReference type="InterPro" id="IPR011042">
    <property type="entry name" value="6-blade_b-propeller_TolB-like"/>
</dbReference>
<evidence type="ECO:0000313" key="11">
    <source>
        <dbReference type="Proteomes" id="UP001159428"/>
    </source>
</evidence>
<dbReference type="GO" id="GO:0042813">
    <property type="term" value="F:Wnt receptor activity"/>
    <property type="evidence" value="ECO:0007669"/>
    <property type="project" value="TreeGrafter"/>
</dbReference>
<dbReference type="SMART" id="SM00181">
    <property type="entry name" value="EGF"/>
    <property type="match status" value="2"/>
</dbReference>
<feature type="repeat" description="LDL-receptor class B" evidence="7">
    <location>
        <begin position="254"/>
        <end position="298"/>
    </location>
</feature>
<reference evidence="10 11" key="1">
    <citation type="submission" date="2022-05" db="EMBL/GenBank/DDBJ databases">
        <authorList>
            <consortium name="Genoscope - CEA"/>
            <person name="William W."/>
        </authorList>
    </citation>
    <scope>NUCLEOTIDE SEQUENCE [LARGE SCALE GENOMIC DNA]</scope>
</reference>
<dbReference type="PROSITE" id="PS51120">
    <property type="entry name" value="LDLRB"/>
    <property type="match status" value="4"/>
</dbReference>
<dbReference type="InterPro" id="IPR000742">
    <property type="entry name" value="EGF"/>
</dbReference>
<dbReference type="Pfam" id="PF14670">
    <property type="entry name" value="FXa_inhibition"/>
    <property type="match status" value="2"/>
</dbReference>
<dbReference type="InterPro" id="IPR035976">
    <property type="entry name" value="Sushi/SCR/CCP_sf"/>
</dbReference>
<evidence type="ECO:0000256" key="2">
    <source>
        <dbReference type="ARBA" id="ARBA00022729"/>
    </source>
</evidence>
<keyword evidence="6" id="KW-0768">Sushi</keyword>
<dbReference type="InterPro" id="IPR000436">
    <property type="entry name" value="Sushi_SCR_CCP_dom"/>
</dbReference>
<feature type="domain" description="Sushi" evidence="9">
    <location>
        <begin position="690"/>
        <end position="748"/>
    </location>
</feature>
<keyword evidence="4 6" id="KW-1015">Disulfide bond</keyword>
<dbReference type="PANTHER" id="PTHR46513">
    <property type="entry name" value="VITELLOGENIN RECEPTOR-LIKE PROTEIN-RELATED-RELATED"/>
    <property type="match status" value="1"/>
</dbReference>
<dbReference type="PANTHER" id="PTHR46513:SF13">
    <property type="entry name" value="EGF-LIKE DOMAIN-CONTAINING PROTEIN"/>
    <property type="match status" value="1"/>
</dbReference>
<dbReference type="GO" id="GO:0060070">
    <property type="term" value="P:canonical Wnt signaling pathway"/>
    <property type="evidence" value="ECO:0007669"/>
    <property type="project" value="TreeGrafter"/>
</dbReference>
<dbReference type="FunFam" id="2.120.10.30:FF:000241">
    <property type="entry name" value="Low-density lipoprotein receptor-related protein 6"/>
    <property type="match status" value="1"/>
</dbReference>
<feature type="disulfide bond" evidence="6">
    <location>
        <begin position="523"/>
        <end position="550"/>
    </location>
</feature>
<feature type="repeat" description="LDL-receptor class B" evidence="7">
    <location>
        <begin position="124"/>
        <end position="166"/>
    </location>
</feature>
<evidence type="ECO:0000256" key="7">
    <source>
        <dbReference type="PROSITE-ProRule" id="PRU00461"/>
    </source>
</evidence>
<dbReference type="InterPro" id="IPR050778">
    <property type="entry name" value="Cueball_EGF_LRP_Nidogen"/>
</dbReference>
<evidence type="ECO:0000256" key="3">
    <source>
        <dbReference type="ARBA" id="ARBA00022737"/>
    </source>
</evidence>
<dbReference type="Pfam" id="PF02494">
    <property type="entry name" value="HYR"/>
    <property type="match status" value="1"/>
</dbReference>
<evidence type="ECO:0000259" key="9">
    <source>
        <dbReference type="PROSITE" id="PS50923"/>
    </source>
</evidence>
<dbReference type="Pfam" id="PF00058">
    <property type="entry name" value="Ldl_recept_b"/>
    <property type="match status" value="3"/>
</dbReference>
<comment type="caution">
    <text evidence="10">The sequence shown here is derived from an EMBL/GenBank/DDBJ whole genome shotgun (WGS) entry which is preliminary data.</text>
</comment>
<accession>A0AAU9XSH9</accession>
<keyword evidence="5" id="KW-0325">Glycoprotein</keyword>
<dbReference type="SUPFAM" id="SSF57196">
    <property type="entry name" value="EGF/Laminin"/>
    <property type="match status" value="2"/>
</dbReference>
<dbReference type="GO" id="GO:0017147">
    <property type="term" value="F:Wnt-protein binding"/>
    <property type="evidence" value="ECO:0007669"/>
    <property type="project" value="TreeGrafter"/>
</dbReference>
<dbReference type="AlphaFoldDB" id="A0AAU9XSH9"/>
<feature type="repeat" description="LDL-receptor class B" evidence="7">
    <location>
        <begin position="210"/>
        <end position="253"/>
    </location>
</feature>